<feature type="domain" description="Peptidase S49" evidence="6">
    <location>
        <begin position="166"/>
        <end position="236"/>
    </location>
</feature>
<dbReference type="Pfam" id="PF01343">
    <property type="entry name" value="Peptidase_S49"/>
    <property type="match status" value="2"/>
</dbReference>
<feature type="region of interest" description="Disordered" evidence="5">
    <location>
        <begin position="141"/>
        <end position="172"/>
    </location>
</feature>
<dbReference type="KEGG" id="nph:NP_3488A"/>
<evidence type="ECO:0000256" key="3">
    <source>
        <dbReference type="ARBA" id="ARBA00022801"/>
    </source>
</evidence>
<organism evidence="7 8">
    <name type="scientific">Natronomonas pharaonis (strain ATCC 35678 / DSM 2160 / CIP 103997 / JCM 8858 / NBRC 14720 / NCIMB 2260 / Gabara)</name>
    <name type="common">Halobacterium pharaonis</name>
    <dbReference type="NCBI Taxonomy" id="348780"/>
    <lineage>
        <taxon>Archaea</taxon>
        <taxon>Methanobacteriati</taxon>
        <taxon>Methanobacteriota</taxon>
        <taxon>Stenosarchaea group</taxon>
        <taxon>Halobacteria</taxon>
        <taxon>Halobacteriales</taxon>
        <taxon>Natronomonadaceae</taxon>
        <taxon>Natronomonas</taxon>
    </lineage>
</organism>
<evidence type="ECO:0000313" key="7">
    <source>
        <dbReference type="EMBL" id="CAI49835.1"/>
    </source>
</evidence>
<dbReference type="CDD" id="cd07023">
    <property type="entry name" value="S49_Sppa_N_C"/>
    <property type="match status" value="1"/>
</dbReference>
<evidence type="ECO:0000256" key="1">
    <source>
        <dbReference type="ARBA" id="ARBA00008683"/>
    </source>
</evidence>
<feature type="compositionally biased region" description="Basic and acidic residues" evidence="5">
    <location>
        <begin position="160"/>
        <end position="171"/>
    </location>
</feature>
<dbReference type="InterPro" id="IPR047272">
    <property type="entry name" value="S49_SppA_C"/>
</dbReference>
<name>A0A1U7EXE9_NATPD</name>
<sequence length="315" mass="32877">MPIGPLNKLSGRQQVALVVLLAIAAGVLAAPQVYSFVADDGDTVVVIEMQGPIETNMAQDVEDQLRDARQDDAVEAVVLEVESGGGLPAQSERIYAAVDRTSEEMPVIATVDTMGASGAYLSMAPADEIYVAPSAQAVGSVGVAGTAPSPSGPNAGTTGPDKRGPSTEQQREQQQILANLFVESVIEQRGDEIELDREEIAHANSYLGTEAVNNGYADDFGFVDDAIEDAADEAGLRTYSVETHRADGVGVGMPLIEDDGDIVVTENDETLNDAFILAVAPEVWEETVGTELEPVSYTGPEPSEVGADADGGVDA</sequence>
<dbReference type="GO" id="GO:0008236">
    <property type="term" value="F:serine-type peptidase activity"/>
    <property type="evidence" value="ECO:0007669"/>
    <property type="project" value="UniProtKB-KW"/>
</dbReference>
<dbReference type="RefSeq" id="WP_011323455.1">
    <property type="nucleotide sequence ID" value="NC_007426.1"/>
</dbReference>
<keyword evidence="2" id="KW-0645">Protease</keyword>
<evidence type="ECO:0000256" key="5">
    <source>
        <dbReference type="SAM" id="MobiDB-lite"/>
    </source>
</evidence>
<comment type="similarity">
    <text evidence="1">Belongs to the peptidase S49 family.</text>
</comment>
<dbReference type="EMBL" id="CR936257">
    <property type="protein sequence ID" value="CAI49835.1"/>
    <property type="molecule type" value="Genomic_DNA"/>
</dbReference>
<dbReference type="EnsemblBacteria" id="CAI49835">
    <property type="protein sequence ID" value="CAI49835"/>
    <property type="gene ID" value="NP_3488A"/>
</dbReference>
<keyword evidence="8" id="KW-1185">Reference proteome</keyword>
<dbReference type="GeneID" id="3703215"/>
<dbReference type="GO" id="GO:0006508">
    <property type="term" value="P:proteolysis"/>
    <property type="evidence" value="ECO:0007669"/>
    <property type="project" value="UniProtKB-KW"/>
</dbReference>
<dbReference type="STRING" id="348780.NP_3488A"/>
<dbReference type="OrthoDB" id="27099at2157"/>
<accession>A0A1U7EXE9</accession>
<dbReference type="EC" id="3.4.21.-" evidence="7"/>
<dbReference type="Gene3D" id="3.90.226.10">
    <property type="entry name" value="2-enoyl-CoA Hydratase, Chain A, domain 1"/>
    <property type="match status" value="1"/>
</dbReference>
<dbReference type="PANTHER" id="PTHR42987">
    <property type="entry name" value="PEPTIDASE S49"/>
    <property type="match status" value="1"/>
</dbReference>
<dbReference type="AlphaFoldDB" id="A0A1U7EXE9"/>
<dbReference type="eggNOG" id="arCOG01311">
    <property type="taxonomic scope" value="Archaea"/>
</dbReference>
<dbReference type="InterPro" id="IPR002142">
    <property type="entry name" value="Peptidase_S49"/>
</dbReference>
<evidence type="ECO:0000256" key="4">
    <source>
        <dbReference type="ARBA" id="ARBA00022825"/>
    </source>
</evidence>
<dbReference type="Proteomes" id="UP000002698">
    <property type="component" value="Chromosome"/>
</dbReference>
<evidence type="ECO:0000256" key="2">
    <source>
        <dbReference type="ARBA" id="ARBA00022670"/>
    </source>
</evidence>
<dbReference type="InterPro" id="IPR029045">
    <property type="entry name" value="ClpP/crotonase-like_dom_sf"/>
</dbReference>
<dbReference type="HOGENOM" id="CLU_076515_0_0_2"/>
<feature type="region of interest" description="Disordered" evidence="5">
    <location>
        <begin position="290"/>
        <end position="315"/>
    </location>
</feature>
<feature type="domain" description="Peptidase S49" evidence="6">
    <location>
        <begin position="102"/>
        <end position="146"/>
    </location>
</feature>
<evidence type="ECO:0000259" key="6">
    <source>
        <dbReference type="Pfam" id="PF01343"/>
    </source>
</evidence>
<keyword evidence="3 7" id="KW-0378">Hydrolase</keyword>
<protein>
    <submittedName>
        <fullName evidence="7">Signal peptide peptidase SppA</fullName>
        <ecNumber evidence="7">3.4.21.-</ecNumber>
    </submittedName>
</protein>
<feature type="compositionally biased region" description="Polar residues" evidence="5">
    <location>
        <begin position="148"/>
        <end position="157"/>
    </location>
</feature>
<keyword evidence="4" id="KW-0720">Serine protease</keyword>
<gene>
    <name evidence="7" type="primary">sppA2</name>
    <name evidence="7" type="ordered locus">NP_3488A</name>
</gene>
<reference evidence="7 8" key="1">
    <citation type="journal article" date="2005" name="Genome Res.">
        <title>Living with two extremes: conclusions from the genome sequence of Natronomonas pharaonis.</title>
        <authorList>
            <person name="Falb M."/>
            <person name="Pfeiffer F."/>
            <person name="Palm P."/>
            <person name="Rodewald K."/>
            <person name="Hickmann V."/>
            <person name="Tittor J."/>
            <person name="Oesterhelt D."/>
        </authorList>
    </citation>
    <scope>NUCLEOTIDE SEQUENCE [LARGE SCALE GENOMIC DNA]</scope>
    <source>
        <strain evidence="8">ATCC 35678 / DSM 2160 / CIP 103997 / JCM 8858 / NBRC 14720 / NCIMB 2260 / Gabara</strain>
    </source>
</reference>
<dbReference type="SUPFAM" id="SSF52096">
    <property type="entry name" value="ClpP/crotonase"/>
    <property type="match status" value="1"/>
</dbReference>
<dbReference type="PANTHER" id="PTHR42987:SF4">
    <property type="entry name" value="PROTEASE SOHB-RELATED"/>
    <property type="match status" value="1"/>
</dbReference>
<evidence type="ECO:0000313" key="8">
    <source>
        <dbReference type="Proteomes" id="UP000002698"/>
    </source>
</evidence>
<proteinExistence type="inferred from homology"/>